<evidence type="ECO:0000313" key="2">
    <source>
        <dbReference type="Proteomes" id="UP000319836"/>
    </source>
</evidence>
<dbReference type="InterPro" id="IPR011048">
    <property type="entry name" value="Haem_d1_sf"/>
</dbReference>
<dbReference type="InterPro" id="IPR015943">
    <property type="entry name" value="WD40/YVTN_repeat-like_dom_sf"/>
</dbReference>
<dbReference type="EMBL" id="VBPA01000103">
    <property type="protein sequence ID" value="TMQ71771.1"/>
    <property type="molecule type" value="Genomic_DNA"/>
</dbReference>
<dbReference type="Gene3D" id="2.130.10.10">
    <property type="entry name" value="YVTN repeat-like/Quinoprotein amine dehydrogenase"/>
    <property type="match status" value="1"/>
</dbReference>
<accession>A0A538U7B3</accession>
<dbReference type="PANTHER" id="PTHR47197">
    <property type="entry name" value="PROTEIN NIRF"/>
    <property type="match status" value="1"/>
</dbReference>
<name>A0A538U7B3_UNCEI</name>
<dbReference type="InterPro" id="IPR051200">
    <property type="entry name" value="Host-pathogen_enzymatic-act"/>
</dbReference>
<dbReference type="Proteomes" id="UP000319836">
    <property type="component" value="Unassembled WGS sequence"/>
</dbReference>
<dbReference type="AlphaFoldDB" id="A0A538U7B3"/>
<sequence length="256" mass="27278">MPSLGRGFAASGRDSAIVVFDLPTLRVVSRLPVPARFPDALVYEPVTRRLFSFNGGSDNTSAFDAASGAFVDSLALGGTPEFAVADGAGLVYVNLESTAEVVAFDARSLHVLRRWSLAPGEEPTGLALDPVHHLLFSGCHNRLLVVSNAIQGTRVDTLAIGDGVDAVAFDARRRTIFTSNGEGTLSVFTRQANGRYVPAETDSTQRGARTMALDEKTGRVFVVTANFGPPPAPTPERPHPRSSVVKDTFTVLVLDR</sequence>
<dbReference type="PANTHER" id="PTHR47197:SF3">
    <property type="entry name" value="DIHYDRO-HEME D1 DEHYDROGENASE"/>
    <property type="match status" value="1"/>
</dbReference>
<proteinExistence type="predicted"/>
<comment type="caution">
    <text evidence="1">The sequence shown here is derived from an EMBL/GenBank/DDBJ whole genome shotgun (WGS) entry which is preliminary data.</text>
</comment>
<reference evidence="1 2" key="1">
    <citation type="journal article" date="2019" name="Nat. Microbiol.">
        <title>Mediterranean grassland soil C-N compound turnover is dependent on rainfall and depth, and is mediated by genomically divergent microorganisms.</title>
        <authorList>
            <person name="Diamond S."/>
            <person name="Andeer P.F."/>
            <person name="Li Z."/>
            <person name="Crits-Christoph A."/>
            <person name="Burstein D."/>
            <person name="Anantharaman K."/>
            <person name="Lane K.R."/>
            <person name="Thomas B.C."/>
            <person name="Pan C."/>
            <person name="Northen T.R."/>
            <person name="Banfield J.F."/>
        </authorList>
    </citation>
    <scope>NUCLEOTIDE SEQUENCE [LARGE SCALE GENOMIC DNA]</scope>
    <source>
        <strain evidence="1">WS_10</strain>
    </source>
</reference>
<gene>
    <name evidence="1" type="ORF">E6K80_04605</name>
</gene>
<organism evidence="1 2">
    <name type="scientific">Eiseniibacteriota bacterium</name>
    <dbReference type="NCBI Taxonomy" id="2212470"/>
    <lineage>
        <taxon>Bacteria</taxon>
        <taxon>Candidatus Eiseniibacteriota</taxon>
    </lineage>
</organism>
<protein>
    <submittedName>
        <fullName evidence="1">YncE family protein</fullName>
    </submittedName>
</protein>
<dbReference type="SUPFAM" id="SSF51004">
    <property type="entry name" value="C-terminal (heme d1) domain of cytochrome cd1-nitrite reductase"/>
    <property type="match status" value="1"/>
</dbReference>
<evidence type="ECO:0000313" key="1">
    <source>
        <dbReference type="EMBL" id="TMQ71771.1"/>
    </source>
</evidence>